<dbReference type="GO" id="GO:0016491">
    <property type="term" value="F:oxidoreductase activity"/>
    <property type="evidence" value="ECO:0007669"/>
    <property type="project" value="UniProtKB-KW"/>
</dbReference>
<gene>
    <name evidence="4" type="ORF">FPZ12_022110</name>
</gene>
<comment type="caution">
    <text evidence="4">The sequence shown here is derived from an EMBL/GenBank/DDBJ whole genome shotgun (WGS) entry which is preliminary data.</text>
</comment>
<organism evidence="4 5">
    <name type="scientific">Amycolatopsis acidicola</name>
    <dbReference type="NCBI Taxonomy" id="2596893"/>
    <lineage>
        <taxon>Bacteria</taxon>
        <taxon>Bacillati</taxon>
        <taxon>Actinomycetota</taxon>
        <taxon>Actinomycetes</taxon>
        <taxon>Pseudonocardiales</taxon>
        <taxon>Pseudonocardiaceae</taxon>
        <taxon>Amycolatopsis</taxon>
    </lineage>
</organism>
<dbReference type="Pfam" id="PF00107">
    <property type="entry name" value="ADH_zinc_N"/>
    <property type="match status" value="1"/>
</dbReference>
<dbReference type="RefSeq" id="WP_144752195.1">
    <property type="nucleotide sequence ID" value="NZ_VMNW02000033.1"/>
</dbReference>
<accession>A0A5N0UYP3</accession>
<protein>
    <submittedName>
        <fullName evidence="4">Zinc-binding dehydrogenase</fullName>
    </submittedName>
</protein>
<dbReference type="PANTHER" id="PTHR43401">
    <property type="entry name" value="L-THREONINE 3-DEHYDROGENASE"/>
    <property type="match status" value="1"/>
</dbReference>
<evidence type="ECO:0000313" key="4">
    <source>
        <dbReference type="EMBL" id="KAA9158754.1"/>
    </source>
</evidence>
<keyword evidence="5" id="KW-1185">Reference proteome</keyword>
<feature type="domain" description="Alcohol dehydrogenase-like C-terminal" evidence="3">
    <location>
        <begin position="188"/>
        <end position="317"/>
    </location>
</feature>
<dbReference type="SUPFAM" id="SSF50129">
    <property type="entry name" value="GroES-like"/>
    <property type="match status" value="1"/>
</dbReference>
<evidence type="ECO:0000256" key="1">
    <source>
        <dbReference type="ARBA" id="ARBA00001947"/>
    </source>
</evidence>
<sequence length="357" mass="37140">MRAWTIEEIGGELRGTDIAKPELRGGGALLEVLAVHVPAYTREVVSGGRNYSFPAPAVMGPGCIGRVEDVAADVFGVRPGEIVINSSLLGTGRTEEPSEILVGWTGVGWRGLPTGETRAMQELWRDGACAEFALAPKESLVALPGAEGWDPARLAFLGWLSVAAEGLVRAEQSAGQVVTVLGATGQMGTAATLVALARGAGRVVAAGRNKSTLDELAAVDPRIVPVPLSGDREADATALLDAGGGSDVVLDALGMVPSAEPTMAGYDSLRPSGTMVLVGGVRQELPVPYGQIMRRRQTIRGSWMAGPETTLSVWRLVQAGLIDLEVLDPRRVSLDDPAGGLEVAAESTGLHYAVLVP</sequence>
<dbReference type="Gene3D" id="3.90.180.10">
    <property type="entry name" value="Medium-chain alcohol dehydrogenases, catalytic domain"/>
    <property type="match status" value="1"/>
</dbReference>
<dbReference type="InterPro" id="IPR013149">
    <property type="entry name" value="ADH-like_C"/>
</dbReference>
<dbReference type="InterPro" id="IPR011032">
    <property type="entry name" value="GroES-like_sf"/>
</dbReference>
<dbReference type="EMBL" id="VMNW02000033">
    <property type="protein sequence ID" value="KAA9158754.1"/>
    <property type="molecule type" value="Genomic_DNA"/>
</dbReference>
<dbReference type="Gene3D" id="3.40.50.720">
    <property type="entry name" value="NAD(P)-binding Rossmann-like Domain"/>
    <property type="match status" value="1"/>
</dbReference>
<dbReference type="Proteomes" id="UP000319769">
    <property type="component" value="Unassembled WGS sequence"/>
</dbReference>
<dbReference type="InterPro" id="IPR036291">
    <property type="entry name" value="NAD(P)-bd_dom_sf"/>
</dbReference>
<keyword evidence="2" id="KW-0560">Oxidoreductase</keyword>
<evidence type="ECO:0000259" key="3">
    <source>
        <dbReference type="Pfam" id="PF00107"/>
    </source>
</evidence>
<evidence type="ECO:0000256" key="2">
    <source>
        <dbReference type="ARBA" id="ARBA00023002"/>
    </source>
</evidence>
<dbReference type="OrthoDB" id="9787435at2"/>
<dbReference type="SUPFAM" id="SSF51735">
    <property type="entry name" value="NAD(P)-binding Rossmann-fold domains"/>
    <property type="match status" value="1"/>
</dbReference>
<dbReference type="InterPro" id="IPR050129">
    <property type="entry name" value="Zn_alcohol_dh"/>
</dbReference>
<dbReference type="AlphaFoldDB" id="A0A5N0UYP3"/>
<comment type="cofactor">
    <cofactor evidence="1">
        <name>Zn(2+)</name>
        <dbReference type="ChEBI" id="CHEBI:29105"/>
    </cofactor>
</comment>
<dbReference type="PANTHER" id="PTHR43401:SF2">
    <property type="entry name" value="L-THREONINE 3-DEHYDROGENASE"/>
    <property type="match status" value="1"/>
</dbReference>
<proteinExistence type="predicted"/>
<reference evidence="4" key="1">
    <citation type="submission" date="2019-09" db="EMBL/GenBank/DDBJ databases">
        <authorList>
            <person name="Teo W.F.A."/>
            <person name="Duangmal K."/>
        </authorList>
    </citation>
    <scope>NUCLEOTIDE SEQUENCE [LARGE SCALE GENOMIC DNA]</scope>
    <source>
        <strain evidence="4">K81G1</strain>
    </source>
</reference>
<name>A0A5N0UYP3_9PSEU</name>
<evidence type="ECO:0000313" key="5">
    <source>
        <dbReference type="Proteomes" id="UP000319769"/>
    </source>
</evidence>